<evidence type="ECO:0000259" key="5">
    <source>
        <dbReference type="Pfam" id="PF04198"/>
    </source>
</evidence>
<dbReference type="PANTHER" id="PTHR34294">
    <property type="entry name" value="TRANSCRIPTIONAL REGULATOR-RELATED"/>
    <property type="match status" value="1"/>
</dbReference>
<dbReference type="Gene3D" id="3.40.50.1360">
    <property type="match status" value="1"/>
</dbReference>
<dbReference type="InterPro" id="IPR036388">
    <property type="entry name" value="WH-like_DNA-bd_sf"/>
</dbReference>
<keyword evidence="3" id="KW-0238">DNA-binding</keyword>
<feature type="domain" description="CggR N-terminal DNA binding" evidence="6">
    <location>
        <begin position="21"/>
        <end position="90"/>
    </location>
</feature>
<dbReference type="InterPro" id="IPR051054">
    <property type="entry name" value="SorC_transcr_regulators"/>
</dbReference>
<evidence type="ECO:0000313" key="7">
    <source>
        <dbReference type="EMBL" id="KRM78258.1"/>
    </source>
</evidence>
<keyword evidence="4" id="KW-0804">Transcription</keyword>
<keyword evidence="2" id="KW-0805">Transcription regulation</keyword>
<reference evidence="7 8" key="1">
    <citation type="journal article" date="2015" name="Genome Announc.">
        <title>Expanding the biotechnology potential of lactobacilli through comparative genomics of 213 strains and associated genera.</title>
        <authorList>
            <person name="Sun Z."/>
            <person name="Harris H.M."/>
            <person name="McCann A."/>
            <person name="Guo C."/>
            <person name="Argimon S."/>
            <person name="Zhang W."/>
            <person name="Yang X."/>
            <person name="Jeffery I.B."/>
            <person name="Cooney J.C."/>
            <person name="Kagawa T.F."/>
            <person name="Liu W."/>
            <person name="Song Y."/>
            <person name="Salvetti E."/>
            <person name="Wrobel A."/>
            <person name="Rasinkangas P."/>
            <person name="Parkhill J."/>
            <person name="Rea M.C."/>
            <person name="O'Sullivan O."/>
            <person name="Ritari J."/>
            <person name="Douillard F.P."/>
            <person name="Paul Ross R."/>
            <person name="Yang R."/>
            <person name="Briner A.E."/>
            <person name="Felis G.E."/>
            <person name="de Vos W.M."/>
            <person name="Barrangou R."/>
            <person name="Klaenhammer T.R."/>
            <person name="Caufield P.W."/>
            <person name="Cui Y."/>
            <person name="Zhang H."/>
            <person name="O'Toole P.W."/>
        </authorList>
    </citation>
    <scope>NUCLEOTIDE SEQUENCE [LARGE SCALE GENOMIC DNA]</scope>
    <source>
        <strain evidence="7 8">DSM 20335</strain>
    </source>
</reference>
<dbReference type="GO" id="GO:0030246">
    <property type="term" value="F:carbohydrate binding"/>
    <property type="evidence" value="ECO:0007669"/>
    <property type="project" value="InterPro"/>
</dbReference>
<evidence type="ECO:0000256" key="4">
    <source>
        <dbReference type="ARBA" id="ARBA00023163"/>
    </source>
</evidence>
<dbReference type="Pfam" id="PF04198">
    <property type="entry name" value="Sugar-bind"/>
    <property type="match status" value="1"/>
</dbReference>
<keyword evidence="8" id="KW-1185">Reference proteome</keyword>
<dbReference type="Gene3D" id="1.10.10.10">
    <property type="entry name" value="Winged helix-like DNA-binding domain superfamily/Winged helix DNA-binding domain"/>
    <property type="match status" value="1"/>
</dbReference>
<dbReference type="GO" id="GO:0003677">
    <property type="term" value="F:DNA binding"/>
    <property type="evidence" value="ECO:0007669"/>
    <property type="project" value="UniProtKB-KW"/>
</dbReference>
<dbReference type="PATRIC" id="fig|1423738.3.peg.1297"/>
<gene>
    <name evidence="7" type="ORF">FC84_GL001280</name>
</gene>
<dbReference type="InterPro" id="IPR007324">
    <property type="entry name" value="Sugar-bd_dom_put"/>
</dbReference>
<dbReference type="EMBL" id="AYYK01000025">
    <property type="protein sequence ID" value="KRM78258.1"/>
    <property type="molecule type" value="Genomic_DNA"/>
</dbReference>
<comment type="similarity">
    <text evidence="1">Belongs to the SorC transcriptional regulatory family.</text>
</comment>
<proteinExistence type="inferred from homology"/>
<dbReference type="STRING" id="1423738.FC84_GL001280"/>
<name>A0A0R2BIA8_9LACO</name>
<comment type="caution">
    <text evidence="7">The sequence shown here is derived from an EMBL/GenBank/DDBJ whole genome shotgun (WGS) entry which is preliminary data.</text>
</comment>
<evidence type="ECO:0000256" key="3">
    <source>
        <dbReference type="ARBA" id="ARBA00023125"/>
    </source>
</evidence>
<dbReference type="InterPro" id="IPR036390">
    <property type="entry name" value="WH_DNA-bd_sf"/>
</dbReference>
<dbReference type="PANTHER" id="PTHR34294:SF5">
    <property type="entry name" value="CENTRAL GLYCOLYTIC GENES REGULATOR"/>
    <property type="match status" value="1"/>
</dbReference>
<protein>
    <submittedName>
        <fullName evidence="7">CggR protein</fullName>
    </submittedName>
</protein>
<evidence type="ECO:0000256" key="2">
    <source>
        <dbReference type="ARBA" id="ARBA00023015"/>
    </source>
</evidence>
<accession>A0A0R2BIA8</accession>
<evidence type="ECO:0000313" key="8">
    <source>
        <dbReference type="Proteomes" id="UP000051813"/>
    </source>
</evidence>
<dbReference type="InterPro" id="IPR037171">
    <property type="entry name" value="NagB/RpiA_transferase-like"/>
</dbReference>
<dbReference type="Pfam" id="PF21715">
    <property type="entry name" value="CggR_N"/>
    <property type="match status" value="1"/>
</dbReference>
<dbReference type="InterPro" id="IPR048715">
    <property type="entry name" value="CggR_N"/>
</dbReference>
<organism evidence="7 8">
    <name type="scientific">Lapidilactobacillus dextrinicus DSM 20335</name>
    <dbReference type="NCBI Taxonomy" id="1423738"/>
    <lineage>
        <taxon>Bacteria</taxon>
        <taxon>Bacillati</taxon>
        <taxon>Bacillota</taxon>
        <taxon>Bacilli</taxon>
        <taxon>Lactobacillales</taxon>
        <taxon>Lactobacillaceae</taxon>
        <taxon>Lapidilactobacillus</taxon>
    </lineage>
</organism>
<dbReference type="Proteomes" id="UP000051813">
    <property type="component" value="Unassembled WGS sequence"/>
</dbReference>
<dbReference type="SUPFAM" id="SSF46785">
    <property type="entry name" value="Winged helix' DNA-binding domain"/>
    <property type="match status" value="1"/>
</dbReference>
<evidence type="ECO:0000259" key="6">
    <source>
        <dbReference type="Pfam" id="PF21715"/>
    </source>
</evidence>
<sequence>MDVQNDLTWIEQLAPDFLTTIRQRYLILQRIHWLGPVGRRTLAQELELSERVLRTETDLLKASGLILSSKSGMVLTEGGQEVLTKLDGIMSSLMGFPQKEKRLSKLLGIDHVLIVSGNSDQQPQVLHRLGQLLNSTLSMLLPDGRNVIAAMGGTTMAAVAQELTPVLSKDRQLLFVPARGGVGERVDIQANAICSQMAQNTGGEHRSLYVPENVSEQTYEPLLKEPSIKPVLDLIASANVVVHSIGGAMTMASRRHMPTEVVTKLQQDHAVAEAFGYFFDEDGQVVYKIPRIGLQILDLTEIPYVFAIAAGANKAKAVQAYMHNAPHQTWFITDEAAANSLLKGATF</sequence>
<dbReference type="AlphaFoldDB" id="A0A0R2BIA8"/>
<dbReference type="SUPFAM" id="SSF100950">
    <property type="entry name" value="NagB/RpiA/CoA transferase-like"/>
    <property type="match status" value="1"/>
</dbReference>
<feature type="domain" description="Sugar-binding" evidence="5">
    <location>
        <begin position="99"/>
        <end position="343"/>
    </location>
</feature>
<evidence type="ECO:0000256" key="1">
    <source>
        <dbReference type="ARBA" id="ARBA00010466"/>
    </source>
</evidence>